<dbReference type="EMBL" id="QEAO01000079">
    <property type="protein sequence ID" value="TPX30277.1"/>
    <property type="molecule type" value="Genomic_DNA"/>
</dbReference>
<dbReference type="OrthoDB" id="1919336at2759"/>
<dbReference type="RefSeq" id="XP_031021971.1">
    <property type="nucleotide sequence ID" value="XM_031172057.1"/>
</dbReference>
<dbReference type="PROSITE" id="PS50118">
    <property type="entry name" value="HMG_BOX_2"/>
    <property type="match status" value="1"/>
</dbReference>
<feature type="domain" description="HMG box" evidence="4">
    <location>
        <begin position="399"/>
        <end position="467"/>
    </location>
</feature>
<feature type="compositionally biased region" description="Basic residues" evidence="3">
    <location>
        <begin position="389"/>
        <end position="401"/>
    </location>
</feature>
<proteinExistence type="predicted"/>
<keyword evidence="2" id="KW-0539">Nucleus</keyword>
<dbReference type="CDD" id="cd00084">
    <property type="entry name" value="HMG-box_SF"/>
    <property type="match status" value="1"/>
</dbReference>
<feature type="DNA-binding region" description="HMG box" evidence="2">
    <location>
        <begin position="399"/>
        <end position="467"/>
    </location>
</feature>
<evidence type="ECO:0000313" key="6">
    <source>
        <dbReference type="Proteomes" id="UP000319731"/>
    </source>
</evidence>
<organism evidence="5 6">
    <name type="scientific">Synchytrium microbalum</name>
    <dbReference type="NCBI Taxonomy" id="1806994"/>
    <lineage>
        <taxon>Eukaryota</taxon>
        <taxon>Fungi</taxon>
        <taxon>Fungi incertae sedis</taxon>
        <taxon>Chytridiomycota</taxon>
        <taxon>Chytridiomycota incertae sedis</taxon>
        <taxon>Chytridiomycetes</taxon>
        <taxon>Synchytriales</taxon>
        <taxon>Synchytriaceae</taxon>
        <taxon>Synchytrium</taxon>
    </lineage>
</organism>
<evidence type="ECO:0000313" key="5">
    <source>
        <dbReference type="EMBL" id="TPX30277.1"/>
    </source>
</evidence>
<dbReference type="SUPFAM" id="SSF47095">
    <property type="entry name" value="HMG-box"/>
    <property type="match status" value="1"/>
</dbReference>
<dbReference type="AlphaFoldDB" id="A0A507BK65"/>
<name>A0A507BK65_9FUNG</name>
<dbReference type="InterPro" id="IPR036910">
    <property type="entry name" value="HMG_box_dom_sf"/>
</dbReference>
<comment type="caution">
    <text evidence="5">The sequence shown here is derived from an EMBL/GenBank/DDBJ whole genome shotgun (WGS) entry which is preliminary data.</text>
</comment>
<gene>
    <name evidence="5" type="ORF">SmJEL517_g06131</name>
</gene>
<dbReference type="GO" id="GO:0003677">
    <property type="term" value="F:DNA binding"/>
    <property type="evidence" value="ECO:0007669"/>
    <property type="project" value="UniProtKB-UniRule"/>
</dbReference>
<evidence type="ECO:0000259" key="4">
    <source>
        <dbReference type="PROSITE" id="PS50118"/>
    </source>
</evidence>
<dbReference type="Gene3D" id="1.10.30.10">
    <property type="entry name" value="High mobility group box domain"/>
    <property type="match status" value="1"/>
</dbReference>
<keyword evidence="6" id="KW-1185">Reference proteome</keyword>
<dbReference type="Proteomes" id="UP000319731">
    <property type="component" value="Unassembled WGS sequence"/>
</dbReference>
<evidence type="ECO:0000256" key="1">
    <source>
        <dbReference type="ARBA" id="ARBA00023125"/>
    </source>
</evidence>
<dbReference type="PANTHER" id="PTHR48112:SF22">
    <property type="entry name" value="MITOCHONDRIAL TRANSCRIPTION FACTOR A, ISOFORM B"/>
    <property type="match status" value="1"/>
</dbReference>
<accession>A0A507BK65</accession>
<protein>
    <recommendedName>
        <fullName evidence="4">HMG box domain-containing protein</fullName>
    </recommendedName>
</protein>
<dbReference type="InterPro" id="IPR050342">
    <property type="entry name" value="HMGB"/>
</dbReference>
<sequence>MSTLGALIYGNLSLLSGFDPTVSGSGDFTAARNVYALGTADATSTGSGTVQVSGGLSVVKNAYIGNTISANTAVFTNLSVTNITSAALSAPSGVFSSGFTSNAASLISGNLTITNGNLLATGATITNLYCSNFTTSALAAPSAVFSAGFTSNASSVVSGTLTVTNETVTSNLVVQGGLTATNAFISSATIPGLATTNLTIVNLTETSLLGTSASLMSLTTGTMFNSSGATFAGAINVTNATASTSTGTGALVVAGGVGIAGALNLGGKVTSQIDIPSTITILDNDTSTGSTFAGVSSYGSFIAIVTAGSSTGATATFCGSASAGYAGSVFRLTSAHAATNETLNMTWSAGTLPTLLHQVAKSGATGNPITYNTVMPIKKIPNPDPTPTKGKRKSTKKEHKRPASAYIIFCNVARPKMKEQNPDASTRELVCLLAQAWNKLSDKEKEPYKQIAKDRQDEYKRMVVASNTPASRPLTEEEADELLDIMN</sequence>
<evidence type="ECO:0000256" key="2">
    <source>
        <dbReference type="PROSITE-ProRule" id="PRU00267"/>
    </source>
</evidence>
<dbReference type="SMART" id="SM00398">
    <property type="entry name" value="HMG"/>
    <property type="match status" value="1"/>
</dbReference>
<keyword evidence="1 2" id="KW-0238">DNA-binding</keyword>
<dbReference type="STRING" id="1806994.A0A507BK65"/>
<dbReference type="Pfam" id="PF00505">
    <property type="entry name" value="HMG_box"/>
    <property type="match status" value="1"/>
</dbReference>
<evidence type="ECO:0000256" key="3">
    <source>
        <dbReference type="SAM" id="MobiDB-lite"/>
    </source>
</evidence>
<dbReference type="GO" id="GO:0005634">
    <property type="term" value="C:nucleus"/>
    <property type="evidence" value="ECO:0007669"/>
    <property type="project" value="UniProtKB-UniRule"/>
</dbReference>
<dbReference type="InterPro" id="IPR009071">
    <property type="entry name" value="HMG_box_dom"/>
</dbReference>
<dbReference type="PANTHER" id="PTHR48112">
    <property type="entry name" value="HIGH MOBILITY GROUP PROTEIN DSP1"/>
    <property type="match status" value="1"/>
</dbReference>
<feature type="region of interest" description="Disordered" evidence="3">
    <location>
        <begin position="374"/>
        <end position="401"/>
    </location>
</feature>
<reference evidence="5 6" key="1">
    <citation type="journal article" date="2019" name="Sci. Rep.">
        <title>Comparative genomics of chytrid fungi reveal insights into the obligate biotrophic and pathogenic lifestyle of Synchytrium endobioticum.</title>
        <authorList>
            <person name="van de Vossenberg B.T.L.H."/>
            <person name="Warris S."/>
            <person name="Nguyen H.D.T."/>
            <person name="van Gent-Pelzer M.P.E."/>
            <person name="Joly D.L."/>
            <person name="van de Geest H.C."/>
            <person name="Bonants P.J.M."/>
            <person name="Smith D.S."/>
            <person name="Levesque C.A."/>
            <person name="van der Lee T.A.J."/>
        </authorList>
    </citation>
    <scope>NUCLEOTIDE SEQUENCE [LARGE SCALE GENOMIC DNA]</scope>
    <source>
        <strain evidence="5 6">JEL517</strain>
    </source>
</reference>
<dbReference type="GeneID" id="42007354"/>